<dbReference type="KEGG" id="vg:16205402"/>
<gene>
    <name evidence="1" type="ORF">mgb1_009</name>
</gene>
<evidence type="ECO:0000313" key="2">
    <source>
        <dbReference type="Proteomes" id="UP000012167"/>
    </source>
</evidence>
<evidence type="ECO:0000313" key="1">
    <source>
        <dbReference type="EMBL" id="AGI10598.1"/>
    </source>
</evidence>
<protein>
    <submittedName>
        <fullName evidence="1">Uncharacterized protein</fullName>
    </submittedName>
</protein>
<organism evidence="1 2">
    <name type="scientific">Bacillus phage MG-B1</name>
    <dbReference type="NCBI Taxonomy" id="1309583"/>
    <lineage>
        <taxon>Viruses</taxon>
        <taxon>Duplodnaviria</taxon>
        <taxon>Heunggongvirae</taxon>
        <taxon>Uroviricota</taxon>
        <taxon>Caudoviricetes</taxon>
        <taxon>Salasmaviridae</taxon>
        <taxon>Northropvirinae</taxon>
        <taxon>Klosterneuburgvirus</taxon>
        <taxon>Klosterneuburgvirus MGB1</taxon>
    </lineage>
</organism>
<accession>M4W9P0</accession>
<dbReference type="Proteomes" id="UP000012167">
    <property type="component" value="Segment"/>
</dbReference>
<sequence>MGTIICVSLFISLLAIACVIGGNKKRGDWE</sequence>
<proteinExistence type="predicted"/>
<dbReference type="EMBL" id="KC685370">
    <property type="protein sequence ID" value="AGI10598.1"/>
    <property type="molecule type" value="Genomic_DNA"/>
</dbReference>
<reference evidence="1 2" key="1">
    <citation type="journal article" date="2013" name="Genome Announc.">
        <title>Complete Genome Sequence of the Novel Phage MG-B1 Infecting Bacillus weihenstephanensis.</title>
        <authorList>
            <person name="Redondo R.A."/>
            <person name="Kupczok A."/>
            <person name="Stift G."/>
            <person name="Bollback J.P."/>
        </authorList>
    </citation>
    <scope>NUCLEOTIDE SEQUENCE [LARGE SCALE GENOMIC DNA]</scope>
</reference>
<name>M4W9P0_9CAUD</name>
<dbReference type="GeneID" id="16205402"/>
<dbReference type="RefSeq" id="YP_008060098.1">
    <property type="nucleotide sequence ID" value="NC_021336.1"/>
</dbReference>
<keyword evidence="2" id="KW-1185">Reference proteome</keyword>